<dbReference type="Proteomes" id="UP000199126">
    <property type="component" value="Unassembled WGS sequence"/>
</dbReference>
<dbReference type="InterPro" id="IPR036868">
    <property type="entry name" value="TusA-like_sf"/>
</dbReference>
<keyword evidence="3" id="KW-0808">Transferase</keyword>
<dbReference type="Pfam" id="PF01206">
    <property type="entry name" value="TusA"/>
    <property type="match status" value="1"/>
</dbReference>
<reference evidence="4" key="1">
    <citation type="submission" date="2016-10" db="EMBL/GenBank/DDBJ databases">
        <authorList>
            <person name="Varghese N."/>
            <person name="Submissions S."/>
        </authorList>
    </citation>
    <scope>NUCLEOTIDE SEQUENCE [LARGE SCALE GENOMIC DNA]</scope>
    <source>
        <strain evidence="4">CGMCC 1.10121</strain>
    </source>
</reference>
<dbReference type="PANTHER" id="PTHR33279:SF2">
    <property type="entry name" value="SULFUR CARRIER PROTEIN TUSA"/>
    <property type="match status" value="1"/>
</dbReference>
<feature type="region of interest" description="Disordered" evidence="1">
    <location>
        <begin position="40"/>
        <end position="80"/>
    </location>
</feature>
<evidence type="ECO:0000313" key="4">
    <source>
        <dbReference type="Proteomes" id="UP000199126"/>
    </source>
</evidence>
<dbReference type="RefSeq" id="WP_089825852.1">
    <property type="nucleotide sequence ID" value="NZ_FODV01000009.1"/>
</dbReference>
<dbReference type="OrthoDB" id="45650at2157"/>
<proteinExistence type="predicted"/>
<evidence type="ECO:0000256" key="1">
    <source>
        <dbReference type="SAM" id="MobiDB-lite"/>
    </source>
</evidence>
<protein>
    <submittedName>
        <fullName evidence="3">TusA-related sulfurtransferase</fullName>
    </submittedName>
</protein>
<dbReference type="SUPFAM" id="SSF64307">
    <property type="entry name" value="SirA-like"/>
    <property type="match status" value="1"/>
</dbReference>
<dbReference type="CDD" id="cd00291">
    <property type="entry name" value="SirA_YedF_YeeD"/>
    <property type="match status" value="1"/>
</dbReference>
<dbReference type="AlphaFoldDB" id="A0A1H8U4H0"/>
<dbReference type="PANTHER" id="PTHR33279">
    <property type="entry name" value="SULFUR CARRIER PROTEIN YEDF-RELATED"/>
    <property type="match status" value="1"/>
</dbReference>
<keyword evidence="4" id="KW-1185">Reference proteome</keyword>
<sequence>MSGTEIKFDETVDTAGAACPGPLMELVGVIERAESGAVVRPLSDNEQSASDVPKRAEQAGNTVLGSIEQDDSYECSVEKP</sequence>
<feature type="domain" description="UPF0033" evidence="2">
    <location>
        <begin position="12"/>
        <end position="36"/>
    </location>
</feature>
<name>A0A1H8U4H0_9EURY</name>
<dbReference type="Gene3D" id="3.30.110.40">
    <property type="entry name" value="TusA-like domain"/>
    <property type="match status" value="1"/>
</dbReference>
<gene>
    <name evidence="3" type="ORF">SAMN04487948_109128</name>
</gene>
<dbReference type="InterPro" id="IPR001455">
    <property type="entry name" value="TusA-like"/>
</dbReference>
<organism evidence="3 4">
    <name type="scientific">Halogranum amylolyticum</name>
    <dbReference type="NCBI Taxonomy" id="660520"/>
    <lineage>
        <taxon>Archaea</taxon>
        <taxon>Methanobacteriati</taxon>
        <taxon>Methanobacteriota</taxon>
        <taxon>Stenosarchaea group</taxon>
        <taxon>Halobacteria</taxon>
        <taxon>Halobacteriales</taxon>
        <taxon>Haloferacaceae</taxon>
    </lineage>
</organism>
<dbReference type="PROSITE" id="PS01148">
    <property type="entry name" value="UPF0033"/>
    <property type="match status" value="1"/>
</dbReference>
<dbReference type="GO" id="GO:0016740">
    <property type="term" value="F:transferase activity"/>
    <property type="evidence" value="ECO:0007669"/>
    <property type="project" value="UniProtKB-KW"/>
</dbReference>
<dbReference type="EMBL" id="FODV01000009">
    <property type="protein sequence ID" value="SEO98071.1"/>
    <property type="molecule type" value="Genomic_DNA"/>
</dbReference>
<accession>A0A1H8U4H0</accession>
<evidence type="ECO:0000313" key="3">
    <source>
        <dbReference type="EMBL" id="SEO98071.1"/>
    </source>
</evidence>
<evidence type="ECO:0000259" key="2">
    <source>
        <dbReference type="PROSITE" id="PS01148"/>
    </source>
</evidence>